<evidence type="ECO:0000259" key="1">
    <source>
        <dbReference type="Pfam" id="PF18096"/>
    </source>
</evidence>
<dbReference type="EMBL" id="BLKX01000001">
    <property type="protein sequence ID" value="GFG78138.1"/>
    <property type="molecule type" value="Genomic_DNA"/>
</dbReference>
<dbReference type="GO" id="GO:0008168">
    <property type="term" value="F:methyltransferase activity"/>
    <property type="evidence" value="ECO:0007669"/>
    <property type="project" value="UniProtKB-KW"/>
</dbReference>
<accession>A0ABQ1C1S5</accession>
<gene>
    <name evidence="2" type="ORF">MPRG_14140</name>
</gene>
<keyword evidence="2" id="KW-0489">Methyltransferase</keyword>
<evidence type="ECO:0000313" key="3">
    <source>
        <dbReference type="Proteomes" id="UP000465240"/>
    </source>
</evidence>
<dbReference type="SUPFAM" id="SSF53335">
    <property type="entry name" value="S-adenosyl-L-methionine-dependent methyltransferases"/>
    <property type="match status" value="1"/>
</dbReference>
<dbReference type="Gene3D" id="3.40.50.150">
    <property type="entry name" value="Vaccinia Virus protein VP39"/>
    <property type="match status" value="1"/>
</dbReference>
<dbReference type="Proteomes" id="UP000465240">
    <property type="component" value="Unassembled WGS sequence"/>
</dbReference>
<dbReference type="PANTHER" id="PTHR14741">
    <property type="entry name" value="S-ADENOSYLMETHIONINE-DEPENDENT METHYLTRANSFERASE RELATED"/>
    <property type="match status" value="1"/>
</dbReference>
<feature type="domain" description="THUMP-like" evidence="1">
    <location>
        <begin position="350"/>
        <end position="428"/>
    </location>
</feature>
<sequence>MEGAELGGRQRLAARRAEGLVLQRDGHRGQTLLTVFTCDDVGYLRSESGAAALAAVADLELSDATLIADIAAARGRFGERAPVLVETTLLRRRAAAKLGELGEVSAWLFTDEALQQATAARVARHRAARLAGRVVHDATCSIGTELAALNGVAELVIGSDIDPVRLAMARHNLGSGLNTEVALCRADALHPVTRDAAVIVDPARRSGGRRRFSPADYQPALGPLLHAYRGRDIAVKCSPGIDFDELGRLGFDGEIEITSYDGAVREACLWSGGLAQPGVRRRASVLDRDEQITSADPDDCPVGPAGRWIVDPDGAVVRAGLVRHYGARHGLWQLDPDIAYLSGDRLPPGVRGFEVLEQLAFDERRLRQALSALDCGAAEILVRGVQVDPDVLRRRLRLRGGTALSVVIARIGRSGAKSASHAVAYVCRPSR</sequence>
<reference evidence="2 3" key="1">
    <citation type="journal article" date="2019" name="Emerg. Microbes Infect.">
        <title>Comprehensive subspecies identification of 175 nontuberculous mycobacteria species based on 7547 genomic profiles.</title>
        <authorList>
            <person name="Matsumoto Y."/>
            <person name="Kinjo T."/>
            <person name="Motooka D."/>
            <person name="Nabeya D."/>
            <person name="Jung N."/>
            <person name="Uechi K."/>
            <person name="Horii T."/>
            <person name="Iida T."/>
            <person name="Fujita J."/>
            <person name="Nakamura S."/>
        </authorList>
    </citation>
    <scope>NUCLEOTIDE SEQUENCE [LARGE SCALE GENOMIC DNA]</scope>
    <source>
        <strain evidence="2 3">JCM 18565</strain>
    </source>
</reference>
<dbReference type="PANTHER" id="PTHR14741:SF32">
    <property type="entry name" value="TRIMETHYLGUANOSINE SYNTHASE"/>
    <property type="match status" value="1"/>
</dbReference>
<protein>
    <submittedName>
        <fullName evidence="2">S-adenosylmethionine-dependent methyltransferase</fullName>
    </submittedName>
</protein>
<keyword evidence="3" id="KW-1185">Reference proteome</keyword>
<proteinExistence type="predicted"/>
<comment type="caution">
    <text evidence="2">The sequence shown here is derived from an EMBL/GenBank/DDBJ whole genome shotgun (WGS) entry which is preliminary data.</text>
</comment>
<dbReference type="Pfam" id="PF18096">
    <property type="entry name" value="Thump_like"/>
    <property type="match status" value="1"/>
</dbReference>
<dbReference type="InterPro" id="IPR029063">
    <property type="entry name" value="SAM-dependent_MTases_sf"/>
</dbReference>
<dbReference type="GO" id="GO:0032259">
    <property type="term" value="P:methylation"/>
    <property type="evidence" value="ECO:0007669"/>
    <property type="project" value="UniProtKB-KW"/>
</dbReference>
<keyword evidence="2" id="KW-0808">Transferase</keyword>
<name>A0ABQ1C1S5_9MYCO</name>
<organism evidence="2 3">
    <name type="scientific">Mycobacterium paragordonae</name>
    <dbReference type="NCBI Taxonomy" id="1389713"/>
    <lineage>
        <taxon>Bacteria</taxon>
        <taxon>Bacillati</taxon>
        <taxon>Actinomycetota</taxon>
        <taxon>Actinomycetes</taxon>
        <taxon>Mycobacteriales</taxon>
        <taxon>Mycobacteriaceae</taxon>
        <taxon>Mycobacterium</taxon>
    </lineage>
</organism>
<dbReference type="InterPro" id="IPR041497">
    <property type="entry name" value="Thump-like"/>
</dbReference>
<evidence type="ECO:0000313" key="2">
    <source>
        <dbReference type="EMBL" id="GFG78138.1"/>
    </source>
</evidence>